<dbReference type="InterPro" id="IPR022793">
    <property type="entry name" value="Rrn10"/>
</dbReference>
<evidence type="ECO:0000313" key="2">
    <source>
        <dbReference type="EMBL" id="RKU49452.1"/>
    </source>
</evidence>
<feature type="region of interest" description="Disordered" evidence="1">
    <location>
        <begin position="257"/>
        <end position="349"/>
    </location>
</feature>
<dbReference type="PANTHER" id="PTHR28054:SF1">
    <property type="entry name" value="RNA POLYMERASE I-SPECIFIC TRANSCRIPTION INITIATION FACTOR RRN10"/>
    <property type="match status" value="1"/>
</dbReference>
<feature type="region of interest" description="Disordered" evidence="1">
    <location>
        <begin position="1"/>
        <end position="104"/>
    </location>
</feature>
<gene>
    <name evidence="2" type="ORF">DL546_007583</name>
</gene>
<protein>
    <submittedName>
        <fullName evidence="2">Uncharacterized protein</fullName>
    </submittedName>
</protein>
<keyword evidence="3" id="KW-1185">Reference proteome</keyword>
<accession>A0A420YNL7</accession>
<proteinExistence type="predicted"/>
<dbReference type="PANTHER" id="PTHR28054">
    <property type="entry name" value="RNA POLYMERASE I-SPECIFIC TRANSCRIPTION INITIATION FACTOR RRN10"/>
    <property type="match status" value="1"/>
</dbReference>
<feature type="compositionally biased region" description="Basic and acidic residues" evidence="1">
    <location>
        <begin position="90"/>
        <end position="103"/>
    </location>
</feature>
<feature type="compositionally biased region" description="Basic residues" evidence="1">
    <location>
        <begin position="330"/>
        <end position="349"/>
    </location>
</feature>
<dbReference type="EMBL" id="QVQW01000001">
    <property type="protein sequence ID" value="RKU49452.1"/>
    <property type="molecule type" value="Genomic_DNA"/>
</dbReference>
<comment type="caution">
    <text evidence="2">The sequence shown here is derived from an EMBL/GenBank/DDBJ whole genome shotgun (WGS) entry which is preliminary data.</text>
</comment>
<feature type="compositionally biased region" description="Polar residues" evidence="1">
    <location>
        <begin position="1"/>
        <end position="22"/>
    </location>
</feature>
<dbReference type="OrthoDB" id="2565191at2759"/>
<evidence type="ECO:0000256" key="1">
    <source>
        <dbReference type="SAM" id="MobiDB-lite"/>
    </source>
</evidence>
<dbReference type="AlphaFoldDB" id="A0A420YNL7"/>
<evidence type="ECO:0000313" key="3">
    <source>
        <dbReference type="Proteomes" id="UP000275385"/>
    </source>
</evidence>
<name>A0A420YNL7_9PEZI</name>
<feature type="compositionally biased region" description="Polar residues" evidence="1">
    <location>
        <begin position="290"/>
        <end position="302"/>
    </location>
</feature>
<dbReference type="STRING" id="177199.A0A420YNL7"/>
<dbReference type="GO" id="GO:0006360">
    <property type="term" value="P:transcription by RNA polymerase I"/>
    <property type="evidence" value="ECO:0007669"/>
    <property type="project" value="InterPro"/>
</dbReference>
<organism evidence="2 3">
    <name type="scientific">Coniochaeta pulveracea</name>
    <dbReference type="NCBI Taxonomy" id="177199"/>
    <lineage>
        <taxon>Eukaryota</taxon>
        <taxon>Fungi</taxon>
        <taxon>Dikarya</taxon>
        <taxon>Ascomycota</taxon>
        <taxon>Pezizomycotina</taxon>
        <taxon>Sordariomycetes</taxon>
        <taxon>Sordariomycetidae</taxon>
        <taxon>Coniochaetales</taxon>
        <taxon>Coniochaetaceae</taxon>
        <taxon>Coniochaeta</taxon>
    </lineage>
</organism>
<dbReference type="Proteomes" id="UP000275385">
    <property type="component" value="Unassembled WGS sequence"/>
</dbReference>
<sequence>MSDSVASTPSRRTSSRLNSPFNLSRVKPAFLRPPSPSAAEESDPPITLPNQASKRRQANVYDAVAGRVSSTHPLHATKANPALALGNPSSERDPRLAPEEVYSRRKKAKPRYAEFDTYFALGTDRLSGHHRELPDSDMLKSIHAYTARFYEAKALERDEDRIRKGKEPRSFVGGRLVDERSMNETALLAMGILLEEAGREILGSRGDLVFTESITEEEEYFGVDDGAGQRWEEPPIPTVPMPVVDPMPSDMSVPISAKAMPTRPAVVRSRTATPRAGSRASTARAASMVSHGSDTARSQSPERGQRARKKQRVDEEDMDLDEPPGANHPQYRRQYTRSPRKKRAGSSTS</sequence>
<feature type="compositionally biased region" description="Low complexity" evidence="1">
    <location>
        <begin position="268"/>
        <end position="287"/>
    </location>
</feature>
<reference evidence="2 3" key="1">
    <citation type="submission" date="2018-08" db="EMBL/GenBank/DDBJ databases">
        <title>Draft genome of the lignicolous fungus Coniochaeta pulveracea.</title>
        <authorList>
            <person name="Borstlap C.J."/>
            <person name="De Witt R.N."/>
            <person name="Botha A."/>
            <person name="Volschenk H."/>
        </authorList>
    </citation>
    <scope>NUCLEOTIDE SEQUENCE [LARGE SCALE GENOMIC DNA]</scope>
    <source>
        <strain evidence="2 3">CAB683</strain>
    </source>
</reference>